<dbReference type="InterPro" id="IPR005135">
    <property type="entry name" value="Endo/exonuclease/phosphatase"/>
</dbReference>
<dbReference type="Gene3D" id="3.60.10.10">
    <property type="entry name" value="Endonuclease/exonuclease/phosphatase"/>
    <property type="match status" value="1"/>
</dbReference>
<name>A0A6P5AH53_BRABE</name>
<dbReference type="GeneID" id="109483876"/>
<dbReference type="KEGG" id="bbel:109483876"/>
<evidence type="ECO:0000259" key="1">
    <source>
        <dbReference type="Pfam" id="PF03372"/>
    </source>
</evidence>
<reference evidence="3" key="1">
    <citation type="submission" date="2025-08" db="UniProtKB">
        <authorList>
            <consortium name="RefSeq"/>
        </authorList>
    </citation>
    <scope>IDENTIFICATION</scope>
    <source>
        <tissue evidence="3">Gonad</tissue>
    </source>
</reference>
<evidence type="ECO:0000313" key="3">
    <source>
        <dbReference type="RefSeq" id="XP_019642577.1"/>
    </source>
</evidence>
<keyword evidence="2" id="KW-1185">Reference proteome</keyword>
<dbReference type="InterPro" id="IPR036691">
    <property type="entry name" value="Endo/exonu/phosph_ase_sf"/>
</dbReference>
<proteinExistence type="predicted"/>
<dbReference type="InterPro" id="IPR027124">
    <property type="entry name" value="Swc5/CFDP1/2"/>
</dbReference>
<accession>A0A6P5AH53</accession>
<feature type="domain" description="Endonuclease/exonuclease/phosphatase" evidence="1">
    <location>
        <begin position="16"/>
        <end position="236"/>
    </location>
</feature>
<sequence>MSALPSLSIGSKFRIATLNVRGLSQITKRQELDELLSKKSIDVCCLQETKVATEDSIALRHGHLQLLGQEQGHHRGVGIWVSRRLMKGIQGYKQFGDRIFGVKILFKQEKSQPLVVVGAYGPTSQTCAKNPTVRDRFYSQLSAAVDYYPSRSLFYMAGDFNSKLGAGKVGHEVGRWGKGRQNENGKSLLNFCQQHGLVALNTLFQHHPKHITTWESSFKTDKNRTVRNQIDFVLGRIKQRRTVTQARAYHVPEISTDHRMVVATICSPQKVWFCNRSTRTKVIRLGEIRNDKDKQEQWRSVVSATVAAQEPTTWDEAASMLVEQGRKILGTEQRSKRTQTYFTDDPLVAQIGE</sequence>
<dbReference type="AlphaFoldDB" id="A0A6P5AH53"/>
<dbReference type="PANTHER" id="PTHR23227">
    <property type="entry name" value="BUCENTAUR RELATED"/>
    <property type="match status" value="1"/>
</dbReference>
<gene>
    <name evidence="3" type="primary">LOC109483876</name>
</gene>
<dbReference type="Pfam" id="PF03372">
    <property type="entry name" value="Exo_endo_phos"/>
    <property type="match status" value="1"/>
</dbReference>
<dbReference type="Proteomes" id="UP000515135">
    <property type="component" value="Unplaced"/>
</dbReference>
<dbReference type="OrthoDB" id="6369087at2759"/>
<dbReference type="PANTHER" id="PTHR23227:SF67">
    <property type="entry name" value="CRANIOFACIAL DEVELOPMENT PROTEIN 2-LIKE"/>
    <property type="match status" value="1"/>
</dbReference>
<dbReference type="GO" id="GO:0003824">
    <property type="term" value="F:catalytic activity"/>
    <property type="evidence" value="ECO:0007669"/>
    <property type="project" value="InterPro"/>
</dbReference>
<protein>
    <submittedName>
        <fullName evidence="3">Craniofacial development protein 2-like</fullName>
    </submittedName>
</protein>
<dbReference type="CDD" id="cd09076">
    <property type="entry name" value="L1-EN"/>
    <property type="match status" value="1"/>
</dbReference>
<evidence type="ECO:0000313" key="2">
    <source>
        <dbReference type="Proteomes" id="UP000515135"/>
    </source>
</evidence>
<dbReference type="RefSeq" id="XP_019642577.1">
    <property type="nucleotide sequence ID" value="XM_019787018.1"/>
</dbReference>
<organism evidence="2 3">
    <name type="scientific">Branchiostoma belcheri</name>
    <name type="common">Amphioxus</name>
    <dbReference type="NCBI Taxonomy" id="7741"/>
    <lineage>
        <taxon>Eukaryota</taxon>
        <taxon>Metazoa</taxon>
        <taxon>Chordata</taxon>
        <taxon>Cephalochordata</taxon>
        <taxon>Leptocardii</taxon>
        <taxon>Amphioxiformes</taxon>
        <taxon>Branchiostomatidae</taxon>
        <taxon>Branchiostoma</taxon>
    </lineage>
</organism>
<dbReference type="SUPFAM" id="SSF56219">
    <property type="entry name" value="DNase I-like"/>
    <property type="match status" value="1"/>
</dbReference>